<feature type="region of interest" description="Disordered" evidence="2">
    <location>
        <begin position="106"/>
        <end position="133"/>
    </location>
</feature>
<dbReference type="NCBIfam" id="NF033517">
    <property type="entry name" value="transpos_IS66"/>
    <property type="match status" value="1"/>
</dbReference>
<accession>A0AAE3VFF1</accession>
<proteinExistence type="predicted"/>
<protein>
    <submittedName>
        <fullName evidence="6">Transposase</fullName>
    </submittedName>
</protein>
<evidence type="ECO:0000256" key="1">
    <source>
        <dbReference type="SAM" id="Coils"/>
    </source>
</evidence>
<organism evidence="6 7">
    <name type="scientific">Oligosphaera ethanolica</name>
    <dbReference type="NCBI Taxonomy" id="760260"/>
    <lineage>
        <taxon>Bacteria</taxon>
        <taxon>Pseudomonadati</taxon>
        <taxon>Lentisphaerota</taxon>
        <taxon>Oligosphaeria</taxon>
        <taxon>Oligosphaerales</taxon>
        <taxon>Oligosphaeraceae</taxon>
        <taxon>Oligosphaera</taxon>
    </lineage>
</organism>
<gene>
    <name evidence="6" type="ORF">J3R75_001609</name>
</gene>
<dbReference type="InterPro" id="IPR024463">
    <property type="entry name" value="Transposase_TnpC_homeodom"/>
</dbReference>
<dbReference type="EMBL" id="JAUSVL010000001">
    <property type="protein sequence ID" value="MDQ0289502.1"/>
    <property type="molecule type" value="Genomic_DNA"/>
</dbReference>
<dbReference type="Pfam" id="PF03050">
    <property type="entry name" value="DDE_Tnp_IS66"/>
    <property type="match status" value="1"/>
</dbReference>
<dbReference type="PANTHER" id="PTHR33678">
    <property type="entry name" value="BLL1576 PROTEIN"/>
    <property type="match status" value="1"/>
</dbReference>
<dbReference type="AlphaFoldDB" id="A0AAE3VFF1"/>
<dbReference type="InterPro" id="IPR004291">
    <property type="entry name" value="Transposase_IS66_central"/>
</dbReference>
<evidence type="ECO:0000259" key="3">
    <source>
        <dbReference type="Pfam" id="PF03050"/>
    </source>
</evidence>
<reference evidence="6" key="1">
    <citation type="submission" date="2023-07" db="EMBL/GenBank/DDBJ databases">
        <title>Genomic Encyclopedia of Type Strains, Phase IV (KMG-IV): sequencing the most valuable type-strain genomes for metagenomic binning, comparative biology and taxonomic classification.</title>
        <authorList>
            <person name="Goeker M."/>
        </authorList>
    </citation>
    <scope>NUCLEOTIDE SEQUENCE</scope>
    <source>
        <strain evidence="6">DSM 24202</strain>
    </source>
</reference>
<feature type="compositionally biased region" description="Basic and acidic residues" evidence="2">
    <location>
        <begin position="120"/>
        <end position="133"/>
    </location>
</feature>
<feature type="domain" description="Transposase IS66 central" evidence="3">
    <location>
        <begin position="215"/>
        <end position="503"/>
    </location>
</feature>
<feature type="coiled-coil region" evidence="1">
    <location>
        <begin position="16"/>
        <end position="82"/>
    </location>
</feature>
<feature type="domain" description="Transposase TnpC homeodomain" evidence="4">
    <location>
        <begin position="72"/>
        <end position="145"/>
    </location>
</feature>
<dbReference type="RefSeq" id="WP_307260933.1">
    <property type="nucleotide sequence ID" value="NZ_JAUSVL010000001.1"/>
</dbReference>
<evidence type="ECO:0000313" key="7">
    <source>
        <dbReference type="Proteomes" id="UP001238163"/>
    </source>
</evidence>
<dbReference type="Proteomes" id="UP001238163">
    <property type="component" value="Unassembled WGS sequence"/>
</dbReference>
<evidence type="ECO:0000259" key="4">
    <source>
        <dbReference type="Pfam" id="PF13007"/>
    </source>
</evidence>
<evidence type="ECO:0000259" key="5">
    <source>
        <dbReference type="Pfam" id="PF13817"/>
    </source>
</evidence>
<sequence>MQNDTFHFSNFFGGNAARLAAENDRLREQLLQATAENVQLGETLQQIQQLATAETGELRDALKKSLQRLAEMELQLAWLNKRLFGRSSERVVDEKTPLLPGLVVPETTPKPEPVKVQVQGHDRSQKAADKDTKSVPFADHLERKDLILDIPEADKLGKEFIGFDVSEMLMHRSAFYVLVIKRAKYVVPGEPELGVVMAPPLPNVLSEDSDRGHFDISVPVHVLHEKFVNHMPFYRQSEDLKREGITLSRGTMCDWADKIAFLVQPIMDRLTDLLLKSDVIHADETSARMLAKGKCQKCYLWVRKTGVGPPITLFHFSPGRGQGEAQKILGNYAGIFISDAYTGYDKLPGTRAACWAHVRRKFYEVPELDNEQRLTALKLIRIMYDNEARAADEVKDAEAARAGGELNIVVPSLTETRGKQRANSAELVEQFFALCDAIVRRRLPPTSMLVRAAVYALKQRQELSVFLSDPRVNIDNNPAENAIRPWALGRKNWLFVGNERGGEKSAIIASLVATCKDNKVDFKAWLEDVLTRLGTTRHDDIDSLLPHNWTPARN</sequence>
<feature type="domain" description="Transposase IS66 C-terminal" evidence="5">
    <location>
        <begin position="510"/>
        <end position="547"/>
    </location>
</feature>
<dbReference type="InterPro" id="IPR039552">
    <property type="entry name" value="IS66_C"/>
</dbReference>
<name>A0AAE3VFF1_9BACT</name>
<evidence type="ECO:0000313" key="6">
    <source>
        <dbReference type="EMBL" id="MDQ0289502.1"/>
    </source>
</evidence>
<keyword evidence="1" id="KW-0175">Coiled coil</keyword>
<comment type="caution">
    <text evidence="6">The sequence shown here is derived from an EMBL/GenBank/DDBJ whole genome shotgun (WGS) entry which is preliminary data.</text>
</comment>
<keyword evidence="7" id="KW-1185">Reference proteome</keyword>
<dbReference type="Pfam" id="PF13817">
    <property type="entry name" value="DDE_Tnp_IS66_C"/>
    <property type="match status" value="1"/>
</dbReference>
<dbReference type="InterPro" id="IPR052344">
    <property type="entry name" value="Transposase-related"/>
</dbReference>
<dbReference type="Pfam" id="PF13007">
    <property type="entry name" value="LZ_Tnp_IS66"/>
    <property type="match status" value="1"/>
</dbReference>
<evidence type="ECO:0000256" key="2">
    <source>
        <dbReference type="SAM" id="MobiDB-lite"/>
    </source>
</evidence>